<dbReference type="OrthoDB" id="9804926at2"/>
<dbReference type="GO" id="GO:0006508">
    <property type="term" value="P:proteolysis"/>
    <property type="evidence" value="ECO:0007669"/>
    <property type="project" value="UniProtKB-KW"/>
</dbReference>
<feature type="domain" description="Prohead serine protease" evidence="4">
    <location>
        <begin position="23"/>
        <end position="160"/>
    </location>
</feature>
<evidence type="ECO:0000256" key="2">
    <source>
        <dbReference type="ARBA" id="ARBA00022670"/>
    </source>
</evidence>
<dbReference type="EMBL" id="SJFN01000002">
    <property type="protein sequence ID" value="TBW40992.1"/>
    <property type="molecule type" value="Genomic_DNA"/>
</dbReference>
<evidence type="ECO:0000313" key="5">
    <source>
        <dbReference type="EMBL" id="TBW40992.1"/>
    </source>
</evidence>
<comment type="caution">
    <text evidence="5">The sequence shown here is derived from an EMBL/GenBank/DDBJ whole genome shotgun (WGS) entry which is preliminary data.</text>
</comment>
<dbReference type="AlphaFoldDB" id="A0A4Q9VYB2"/>
<evidence type="ECO:0000259" key="4">
    <source>
        <dbReference type="Pfam" id="PF04586"/>
    </source>
</evidence>
<dbReference type="InterPro" id="IPR054613">
    <property type="entry name" value="Peptidase_S78_dom"/>
</dbReference>
<sequence length="186" mass="20113">MPLLPLAAPEVKRLAGEVDAVAADGTFSGHACVFGAEDLAHDVVERGAFLASLARRGAAGVKMLWHHDPAEPIGRWLEVREDARGLFVRGRLLDGLARGREAATLMRAGVLDGLSIGFRAVRGARDRKSGIRRLTEIDLWEISLVTFPMQPEARIAAVETAGADPRARAHLLATIRRATALIRTTR</sequence>
<evidence type="ECO:0000256" key="3">
    <source>
        <dbReference type="ARBA" id="ARBA00022801"/>
    </source>
</evidence>
<dbReference type="Pfam" id="PF04586">
    <property type="entry name" value="Peptidase_S78"/>
    <property type="match status" value="1"/>
</dbReference>
<keyword evidence="1" id="KW-1188">Viral release from host cell</keyword>
<protein>
    <submittedName>
        <fullName evidence="5">HK97 family phage prohead protease</fullName>
    </submittedName>
</protein>
<dbReference type="SUPFAM" id="SSF50789">
    <property type="entry name" value="Herpes virus serine proteinase, assemblin"/>
    <property type="match status" value="1"/>
</dbReference>
<keyword evidence="3" id="KW-0378">Hydrolase</keyword>
<dbReference type="RefSeq" id="WP_131305515.1">
    <property type="nucleotide sequence ID" value="NZ_SJFN01000002.1"/>
</dbReference>
<evidence type="ECO:0000256" key="1">
    <source>
        <dbReference type="ARBA" id="ARBA00022612"/>
    </source>
</evidence>
<accession>A0A4Q9VYB2</accession>
<gene>
    <name evidence="5" type="ORF">EYW49_02215</name>
</gene>
<dbReference type="InterPro" id="IPR006433">
    <property type="entry name" value="Prohead_protease"/>
</dbReference>
<keyword evidence="2 5" id="KW-0645">Protease</keyword>
<organism evidence="5 6">
    <name type="scientific">Siculibacillus lacustris</name>
    <dbReference type="NCBI Taxonomy" id="1549641"/>
    <lineage>
        <taxon>Bacteria</taxon>
        <taxon>Pseudomonadati</taxon>
        <taxon>Pseudomonadota</taxon>
        <taxon>Alphaproteobacteria</taxon>
        <taxon>Hyphomicrobiales</taxon>
        <taxon>Ancalomicrobiaceae</taxon>
        <taxon>Siculibacillus</taxon>
    </lineage>
</organism>
<dbReference type="GO" id="GO:0008233">
    <property type="term" value="F:peptidase activity"/>
    <property type="evidence" value="ECO:0007669"/>
    <property type="project" value="UniProtKB-KW"/>
</dbReference>
<keyword evidence="6" id="KW-1185">Reference proteome</keyword>
<evidence type="ECO:0000313" key="6">
    <source>
        <dbReference type="Proteomes" id="UP000292781"/>
    </source>
</evidence>
<name>A0A4Q9VYB2_9HYPH</name>
<reference evidence="5 6" key="1">
    <citation type="submission" date="2019-02" db="EMBL/GenBank/DDBJ databases">
        <title>Siculibacillus lacustris gen. nov., sp. nov., a new rosette-forming bacterium isolated from a freshwater crater lake (Lake St. Ana, Romania).</title>
        <authorList>
            <person name="Felfoldi T."/>
            <person name="Marton Z."/>
            <person name="Szabo A."/>
            <person name="Mentes A."/>
            <person name="Boka K."/>
            <person name="Marialigeti K."/>
            <person name="Mathe I."/>
            <person name="Koncz M."/>
            <person name="Schumann P."/>
            <person name="Toth E."/>
        </authorList>
    </citation>
    <scope>NUCLEOTIDE SEQUENCE [LARGE SCALE GENOMIC DNA]</scope>
    <source>
        <strain evidence="5 6">SA-279</strain>
    </source>
</reference>
<dbReference type="NCBIfam" id="TIGR01543">
    <property type="entry name" value="proheadase_HK97"/>
    <property type="match status" value="1"/>
</dbReference>
<proteinExistence type="predicted"/>
<dbReference type="Proteomes" id="UP000292781">
    <property type="component" value="Unassembled WGS sequence"/>
</dbReference>